<dbReference type="GO" id="GO:1901515">
    <property type="term" value="F:poly-beta-1,6-N-acetyl-D-glucosamine transmembrane transporter activity"/>
    <property type="evidence" value="ECO:0007669"/>
    <property type="project" value="InterPro"/>
</dbReference>
<dbReference type="OrthoDB" id="5405060at2"/>
<dbReference type="EMBL" id="CP031337">
    <property type="protein sequence ID" value="AXK40203.1"/>
    <property type="molecule type" value="Genomic_DNA"/>
</dbReference>
<name>A0A345Y8F1_9NEIS</name>
<dbReference type="KEGG" id="ccah:DWG20_12550"/>
<dbReference type="AlphaFoldDB" id="A0A345Y8F1"/>
<accession>A0A345Y8F1</accession>
<evidence type="ECO:0000313" key="4">
    <source>
        <dbReference type="Proteomes" id="UP000254537"/>
    </source>
</evidence>
<dbReference type="Proteomes" id="UP000254537">
    <property type="component" value="Chromosome"/>
</dbReference>
<dbReference type="Gene3D" id="1.25.40.10">
    <property type="entry name" value="Tetratricopeptide repeat domain"/>
    <property type="match status" value="2"/>
</dbReference>
<feature type="domain" description="PgaA membrane beta barrel" evidence="2">
    <location>
        <begin position="540"/>
        <end position="809"/>
    </location>
</feature>
<dbReference type="SUPFAM" id="SSF48452">
    <property type="entry name" value="TPR-like"/>
    <property type="match status" value="2"/>
</dbReference>
<keyword evidence="1" id="KW-0732">Signal</keyword>
<organism evidence="3 4">
    <name type="scientific">Crenobacter cavernae</name>
    <dbReference type="NCBI Taxonomy" id="2290923"/>
    <lineage>
        <taxon>Bacteria</taxon>
        <taxon>Pseudomonadati</taxon>
        <taxon>Pseudomonadota</taxon>
        <taxon>Betaproteobacteria</taxon>
        <taxon>Neisseriales</taxon>
        <taxon>Neisseriaceae</taxon>
        <taxon>Crenobacter</taxon>
    </lineage>
</organism>
<reference evidence="3 4" key="1">
    <citation type="submission" date="2018-07" db="EMBL/GenBank/DDBJ databases">
        <title>Crenobacter cavernae sp. nov., isolated from a karst cave.</title>
        <authorList>
            <person name="Zhu H."/>
        </authorList>
    </citation>
    <scope>NUCLEOTIDE SEQUENCE [LARGE SCALE GENOMIC DNA]</scope>
    <source>
        <strain evidence="3 4">K1W11S-77</strain>
    </source>
</reference>
<evidence type="ECO:0000313" key="3">
    <source>
        <dbReference type="EMBL" id="AXK40203.1"/>
    </source>
</evidence>
<gene>
    <name evidence="3" type="primary">pgaA</name>
    <name evidence="3" type="ORF">DWG20_12550</name>
</gene>
<dbReference type="RefSeq" id="WP_115434133.1">
    <property type="nucleotide sequence ID" value="NZ_CP031337.1"/>
</dbReference>
<protein>
    <submittedName>
        <fullName evidence="3">Poly-beta-1,6 N-acetyl-D-glucosamine export porin PgaA</fullName>
    </submittedName>
</protein>
<feature type="chain" id="PRO_5017063048" evidence="1">
    <location>
        <begin position="23"/>
        <end position="809"/>
    </location>
</feature>
<evidence type="ECO:0000256" key="1">
    <source>
        <dbReference type="SAM" id="SignalP"/>
    </source>
</evidence>
<sequence>MSRLHLKGIAASLFIITVPTQAAAPLWQHPDYVQAIKAARDGSPRSAVDMLEPLHRQGQLRQPLVDDYLTLLVWDKRGDEAIDLSAYRYPAATLGVDTLTTLARYQRDQGHYESAEALYRAALRKQNSATASAGLAMTLADAGKHAEGLTTLDAAAPANSLALARARGYVLSSSDDLTGSLKSLETLLEKHPGDPDLVRSYTTLLVRMGAPHEAYTYLKQHHIDEPELSSRVALDRAAIASRWGQSEARLEVGESRFMQTDRALKENLQASQALHAGDVAARRTAIADRLVILEQRARHDEAIALYQQHGNESLPSYALASAAGAYLSKEQPLEAIRLSKQAMEGMPRQRIPIEWRITLVYAYLEAEMPDRANDEVEILKADVARVRYDASSRQNRYNPDYQQTALLDAMLQAYLGRTHEARQRLDTLLGEAPFDGELRQNDGDLELLRGHPRNAEGIFTRRLVDEPRSTDAKRGLAVAHIDAHRYESISPLLAEVNADAPENRSVRRLDERWHWTNRPQLVIDSGYDLSGEQGVGLDEGWRADTRLYSAPFASHWRVFARYYTARADYITNGTAHRDTAGFGAEYRDPKWQAEAALTGSVDGSDETGGFLAATRNFDDYFSAGLRYERDSDAVPLRARLGNVDGDRLAAEFAYRVDELRRFDVELSALDMSDGNLRKAIGGTWTERWIVKPTYTLDTIVSAETSNNRSIARANYFNPGKDTEIGLTVLQGWLLWRHYDSSFRHRLGLYAGNYRQEGHGSKLASTAFYEHEWRWEPRAGLRYGIAHNVHPYDGDSEVSNRIYLNLDWRF</sequence>
<dbReference type="InterPro" id="IPR011990">
    <property type="entry name" value="TPR-like_helical_dom_sf"/>
</dbReference>
<dbReference type="Pfam" id="PF21197">
    <property type="entry name" value="PgaA_barrel"/>
    <property type="match status" value="1"/>
</dbReference>
<evidence type="ECO:0000259" key="2">
    <source>
        <dbReference type="Pfam" id="PF21197"/>
    </source>
</evidence>
<proteinExistence type="predicted"/>
<feature type="signal peptide" evidence="1">
    <location>
        <begin position="1"/>
        <end position="22"/>
    </location>
</feature>
<dbReference type="InterPro" id="IPR049003">
    <property type="entry name" value="PgaA_barrel"/>
</dbReference>
<dbReference type="NCBIfam" id="TIGR03939">
    <property type="entry name" value="PGA_TPR_OMP"/>
    <property type="match status" value="1"/>
</dbReference>
<dbReference type="InterPro" id="IPR023870">
    <property type="entry name" value="PGA_export_porin_PgaA"/>
</dbReference>